<name>A0A329M267_9BACL</name>
<dbReference type="EMBL" id="QMFB01000028">
    <property type="protein sequence ID" value="RAV13800.1"/>
    <property type="molecule type" value="Genomic_DNA"/>
</dbReference>
<organism evidence="2 3">
    <name type="scientific">Paenibacillus contaminans</name>
    <dbReference type="NCBI Taxonomy" id="450362"/>
    <lineage>
        <taxon>Bacteria</taxon>
        <taxon>Bacillati</taxon>
        <taxon>Bacillota</taxon>
        <taxon>Bacilli</taxon>
        <taxon>Bacillales</taxon>
        <taxon>Paenibacillaceae</taxon>
        <taxon>Paenibacillus</taxon>
    </lineage>
</organism>
<evidence type="ECO:0000256" key="1">
    <source>
        <dbReference type="SAM" id="Coils"/>
    </source>
</evidence>
<feature type="coiled-coil region" evidence="1">
    <location>
        <begin position="43"/>
        <end position="70"/>
    </location>
</feature>
<evidence type="ECO:0000313" key="2">
    <source>
        <dbReference type="EMBL" id="RAV13800.1"/>
    </source>
</evidence>
<sequence length="118" mass="13122">MAEKVTVEQIKGKYAAQLTELGNFYKSQIQSIYNEAVGAQSKEQSKRELYEAYLKKAAALEEESQAKVNQALSQMKGALTENNLPTDSKNELRSAYYAEVAKAKESFTAKAKSEFGLK</sequence>
<proteinExistence type="predicted"/>
<keyword evidence="1" id="KW-0175">Coiled coil</keyword>
<dbReference type="Proteomes" id="UP000250369">
    <property type="component" value="Unassembled WGS sequence"/>
</dbReference>
<keyword evidence="3" id="KW-1185">Reference proteome</keyword>
<evidence type="ECO:0000313" key="3">
    <source>
        <dbReference type="Proteomes" id="UP000250369"/>
    </source>
</evidence>
<protein>
    <submittedName>
        <fullName evidence="2">Uncharacterized protein</fullName>
    </submittedName>
</protein>
<accession>A0A329M267</accession>
<reference evidence="2 3" key="1">
    <citation type="journal article" date="2009" name="Int. J. Syst. Evol. Microbiol.">
        <title>Paenibacillus contaminans sp. nov., isolated from a contaminated laboratory plate.</title>
        <authorList>
            <person name="Chou J.H."/>
            <person name="Lee J.H."/>
            <person name="Lin M.C."/>
            <person name="Chang P.S."/>
            <person name="Arun A.B."/>
            <person name="Young C.C."/>
            <person name="Chen W.M."/>
        </authorList>
    </citation>
    <scope>NUCLEOTIDE SEQUENCE [LARGE SCALE GENOMIC DNA]</scope>
    <source>
        <strain evidence="2 3">CKOBP-6</strain>
    </source>
</reference>
<dbReference type="AlphaFoldDB" id="A0A329M267"/>
<gene>
    <name evidence="2" type="ORF">DQG23_32465</name>
</gene>
<comment type="caution">
    <text evidence="2">The sequence shown here is derived from an EMBL/GenBank/DDBJ whole genome shotgun (WGS) entry which is preliminary data.</text>
</comment>